<evidence type="ECO:0000256" key="4">
    <source>
        <dbReference type="ARBA" id="ARBA00022536"/>
    </source>
</evidence>
<dbReference type="PANTHER" id="PTHR47976">
    <property type="entry name" value="G-TYPE LECTIN S-RECEPTOR-LIKE SERINE/THREONINE-PROTEIN KINASE SD2-5"/>
    <property type="match status" value="1"/>
</dbReference>
<evidence type="ECO:0000256" key="9">
    <source>
        <dbReference type="ARBA" id="ARBA00022777"/>
    </source>
</evidence>
<evidence type="ECO:0000256" key="11">
    <source>
        <dbReference type="ARBA" id="ARBA00022989"/>
    </source>
</evidence>
<evidence type="ECO:0000256" key="19">
    <source>
        <dbReference type="SAM" id="Phobius"/>
    </source>
</evidence>
<comment type="subcellular location">
    <subcellularLocation>
        <location evidence="1">Membrane</location>
        <topology evidence="1">Single-pass type I membrane protein</topology>
    </subcellularLocation>
</comment>
<keyword evidence="11 19" id="KW-1133">Transmembrane helix</keyword>
<keyword evidence="12 19" id="KW-0472">Membrane</keyword>
<keyword evidence="22" id="KW-1185">Reference proteome</keyword>
<evidence type="ECO:0000259" key="20">
    <source>
        <dbReference type="PROSITE" id="PS50011"/>
    </source>
</evidence>
<proteinExistence type="predicted"/>
<comment type="catalytic activity">
    <reaction evidence="16">
        <text>L-threonyl-[protein] + ATP = O-phospho-L-threonyl-[protein] + ADP + H(+)</text>
        <dbReference type="Rhea" id="RHEA:46608"/>
        <dbReference type="Rhea" id="RHEA-COMP:11060"/>
        <dbReference type="Rhea" id="RHEA-COMP:11605"/>
        <dbReference type="ChEBI" id="CHEBI:15378"/>
        <dbReference type="ChEBI" id="CHEBI:30013"/>
        <dbReference type="ChEBI" id="CHEBI:30616"/>
        <dbReference type="ChEBI" id="CHEBI:61977"/>
        <dbReference type="ChEBI" id="CHEBI:456216"/>
        <dbReference type="EC" id="2.7.11.1"/>
    </reaction>
</comment>
<evidence type="ECO:0000256" key="3">
    <source>
        <dbReference type="ARBA" id="ARBA00022527"/>
    </source>
</evidence>
<keyword evidence="4" id="KW-0245">EGF-like domain</keyword>
<feature type="domain" description="Protein kinase" evidence="20">
    <location>
        <begin position="161"/>
        <end position="260"/>
    </location>
</feature>
<feature type="binding site" evidence="18">
    <location>
        <position position="191"/>
    </location>
    <ligand>
        <name>ATP</name>
        <dbReference type="ChEBI" id="CHEBI:30616"/>
    </ligand>
</feature>
<evidence type="ECO:0000256" key="1">
    <source>
        <dbReference type="ARBA" id="ARBA00004479"/>
    </source>
</evidence>
<dbReference type="Pfam" id="PF07714">
    <property type="entry name" value="PK_Tyr_Ser-Thr"/>
    <property type="match status" value="1"/>
</dbReference>
<keyword evidence="8 18" id="KW-0547">Nucleotide-binding</keyword>
<evidence type="ECO:0000256" key="14">
    <source>
        <dbReference type="ARBA" id="ARBA00023170"/>
    </source>
</evidence>
<gene>
    <name evidence="21" type="ORF">SO802_019531</name>
</gene>
<dbReference type="SUPFAM" id="SSF56112">
    <property type="entry name" value="Protein kinase-like (PK-like)"/>
    <property type="match status" value="1"/>
</dbReference>
<keyword evidence="3" id="KW-0723">Serine/threonine-protein kinase</keyword>
<evidence type="ECO:0000256" key="12">
    <source>
        <dbReference type="ARBA" id="ARBA00023136"/>
    </source>
</evidence>
<accession>A0AAW2CQ54</accession>
<protein>
    <recommendedName>
        <fullName evidence="2">non-specific serine/threonine protein kinase</fullName>
        <ecNumber evidence="2">2.7.11.1</ecNumber>
    </recommendedName>
</protein>
<evidence type="ECO:0000256" key="6">
    <source>
        <dbReference type="ARBA" id="ARBA00022692"/>
    </source>
</evidence>
<evidence type="ECO:0000256" key="8">
    <source>
        <dbReference type="ARBA" id="ARBA00022741"/>
    </source>
</evidence>
<organism evidence="21 22">
    <name type="scientific">Lithocarpus litseifolius</name>
    <dbReference type="NCBI Taxonomy" id="425828"/>
    <lineage>
        <taxon>Eukaryota</taxon>
        <taxon>Viridiplantae</taxon>
        <taxon>Streptophyta</taxon>
        <taxon>Embryophyta</taxon>
        <taxon>Tracheophyta</taxon>
        <taxon>Spermatophyta</taxon>
        <taxon>Magnoliopsida</taxon>
        <taxon>eudicotyledons</taxon>
        <taxon>Gunneridae</taxon>
        <taxon>Pentapetalae</taxon>
        <taxon>rosids</taxon>
        <taxon>fabids</taxon>
        <taxon>Fagales</taxon>
        <taxon>Fagaceae</taxon>
        <taxon>Lithocarpus</taxon>
    </lineage>
</organism>
<dbReference type="InterPro" id="IPR001245">
    <property type="entry name" value="Ser-Thr/Tyr_kinase_cat_dom"/>
</dbReference>
<keyword evidence="13" id="KW-1015">Disulfide bond</keyword>
<dbReference type="InterPro" id="IPR051343">
    <property type="entry name" value="G-type_lectin_kinases/EP1-like"/>
</dbReference>
<comment type="catalytic activity">
    <reaction evidence="17">
        <text>L-seryl-[protein] + ATP = O-phospho-L-seryl-[protein] + ADP + H(+)</text>
        <dbReference type="Rhea" id="RHEA:17989"/>
        <dbReference type="Rhea" id="RHEA-COMP:9863"/>
        <dbReference type="Rhea" id="RHEA-COMP:11604"/>
        <dbReference type="ChEBI" id="CHEBI:15378"/>
        <dbReference type="ChEBI" id="CHEBI:29999"/>
        <dbReference type="ChEBI" id="CHEBI:30616"/>
        <dbReference type="ChEBI" id="CHEBI:83421"/>
        <dbReference type="ChEBI" id="CHEBI:456216"/>
        <dbReference type="EC" id="2.7.11.1"/>
    </reaction>
</comment>
<evidence type="ECO:0000313" key="22">
    <source>
        <dbReference type="Proteomes" id="UP001459277"/>
    </source>
</evidence>
<dbReference type="GO" id="GO:0004674">
    <property type="term" value="F:protein serine/threonine kinase activity"/>
    <property type="evidence" value="ECO:0007669"/>
    <property type="project" value="UniProtKB-KW"/>
</dbReference>
<dbReference type="FunFam" id="3.30.200.20:FF:000059">
    <property type="entry name" value="S-receptor-like serine/threonine-protein kinase"/>
    <property type="match status" value="1"/>
</dbReference>
<keyword evidence="15" id="KW-0325">Glycoprotein</keyword>
<dbReference type="PROSITE" id="PS00107">
    <property type="entry name" value="PROTEIN_KINASE_ATP"/>
    <property type="match status" value="1"/>
</dbReference>
<evidence type="ECO:0000256" key="16">
    <source>
        <dbReference type="ARBA" id="ARBA00047899"/>
    </source>
</evidence>
<evidence type="ECO:0000256" key="2">
    <source>
        <dbReference type="ARBA" id="ARBA00012513"/>
    </source>
</evidence>
<evidence type="ECO:0000256" key="18">
    <source>
        <dbReference type="PROSITE-ProRule" id="PRU10141"/>
    </source>
</evidence>
<keyword evidence="14" id="KW-0675">Receptor</keyword>
<keyword evidence="9" id="KW-0418">Kinase</keyword>
<keyword evidence="10 18" id="KW-0067">ATP-binding</keyword>
<evidence type="ECO:0000313" key="21">
    <source>
        <dbReference type="EMBL" id="KAK9999928.1"/>
    </source>
</evidence>
<keyword evidence="6 19" id="KW-0812">Transmembrane</keyword>
<keyword evidence="5" id="KW-0808">Transferase</keyword>
<evidence type="ECO:0000256" key="13">
    <source>
        <dbReference type="ARBA" id="ARBA00023157"/>
    </source>
</evidence>
<evidence type="ECO:0000256" key="17">
    <source>
        <dbReference type="ARBA" id="ARBA00048679"/>
    </source>
</evidence>
<dbReference type="InterPro" id="IPR000719">
    <property type="entry name" value="Prot_kinase_dom"/>
</dbReference>
<reference evidence="21 22" key="1">
    <citation type="submission" date="2024-01" db="EMBL/GenBank/DDBJ databases">
        <title>A telomere-to-telomere, gap-free genome of sweet tea (Lithocarpus litseifolius).</title>
        <authorList>
            <person name="Zhou J."/>
        </authorList>
    </citation>
    <scope>NUCLEOTIDE SEQUENCE [LARGE SCALE GENOMIC DNA]</scope>
    <source>
        <strain evidence="21">Zhou-2022a</strain>
        <tissue evidence="21">Leaf</tissue>
    </source>
</reference>
<dbReference type="AlphaFoldDB" id="A0AAW2CQ54"/>
<dbReference type="EC" id="2.7.11.1" evidence="2"/>
<dbReference type="GO" id="GO:0005524">
    <property type="term" value="F:ATP binding"/>
    <property type="evidence" value="ECO:0007669"/>
    <property type="project" value="UniProtKB-UniRule"/>
</dbReference>
<evidence type="ECO:0000256" key="7">
    <source>
        <dbReference type="ARBA" id="ARBA00022729"/>
    </source>
</evidence>
<evidence type="ECO:0000256" key="5">
    <source>
        <dbReference type="ARBA" id="ARBA00022679"/>
    </source>
</evidence>
<dbReference type="Proteomes" id="UP001459277">
    <property type="component" value="Unassembled WGS sequence"/>
</dbReference>
<dbReference type="Gene3D" id="3.30.200.20">
    <property type="entry name" value="Phosphorylase Kinase, domain 1"/>
    <property type="match status" value="1"/>
</dbReference>
<keyword evidence="7" id="KW-0732">Signal</keyword>
<feature type="transmembrane region" description="Helical" evidence="19">
    <location>
        <begin position="102"/>
        <end position="132"/>
    </location>
</feature>
<dbReference type="EMBL" id="JAZDWU010000006">
    <property type="protein sequence ID" value="KAK9999928.1"/>
    <property type="molecule type" value="Genomic_DNA"/>
</dbReference>
<dbReference type="PANTHER" id="PTHR47976:SF108">
    <property type="entry name" value="G-TYPE LECTIN S-RECEPTOR-LIKE SERINE_THREONINE-PROTEIN KINASE LECRK1"/>
    <property type="match status" value="1"/>
</dbReference>
<sequence>MESINWPLSDYGRYKGVNEDWCGKACLGDSFCAVAIFGDGQCWKKKFPFSNGTKDANNYASKVLSKIRRDNSTFNPSSIDFNSTFNHSSADLKKKKHSTVRLFVSVLLSNSMFLNLLFLLATFLLVFCFKYWKSKALKTNPFMAGMNLRSYTYEELTKATNGFREELGRGAFAKVYKGVLENEDRKLVAVKRMNDLVKEGDMEFKVEMSAIGSTNHRNFVQLLGYCNEGKHRLLVYEFMTNGSLASFLFGGSRPYWYQRI</sequence>
<evidence type="ECO:0000256" key="10">
    <source>
        <dbReference type="ARBA" id="ARBA00022840"/>
    </source>
</evidence>
<dbReference type="GO" id="GO:0016020">
    <property type="term" value="C:membrane"/>
    <property type="evidence" value="ECO:0007669"/>
    <property type="project" value="UniProtKB-SubCell"/>
</dbReference>
<dbReference type="PROSITE" id="PS50011">
    <property type="entry name" value="PROTEIN_KINASE_DOM"/>
    <property type="match status" value="1"/>
</dbReference>
<comment type="caution">
    <text evidence="21">The sequence shown here is derived from an EMBL/GenBank/DDBJ whole genome shotgun (WGS) entry which is preliminary data.</text>
</comment>
<dbReference type="InterPro" id="IPR011009">
    <property type="entry name" value="Kinase-like_dom_sf"/>
</dbReference>
<evidence type="ECO:0000256" key="15">
    <source>
        <dbReference type="ARBA" id="ARBA00023180"/>
    </source>
</evidence>
<name>A0AAW2CQ54_9ROSI</name>
<dbReference type="InterPro" id="IPR017441">
    <property type="entry name" value="Protein_kinase_ATP_BS"/>
</dbReference>